<dbReference type="GO" id="GO:0110078">
    <property type="term" value="C:TTT Hsp90 cochaperone complex"/>
    <property type="evidence" value="ECO:0007669"/>
    <property type="project" value="InterPro"/>
</dbReference>
<gene>
    <name evidence="2" type="ORF">OCTVUL_1B014702</name>
</gene>
<keyword evidence="3" id="KW-1185">Reference proteome</keyword>
<accession>A0AA36BBD2</accession>
<dbReference type="InterPro" id="IPR018870">
    <property type="entry name" value="Tti2"/>
</dbReference>
<sequence>MTDKLISDLWEDIVGSSASDIDGNCNLESIVDQMRQSHSFTDVIHQISIELQSCTCSPLCKLNLVVVFVQLCPEIYFESNHQEEMLIASSTKNTFSEDNDVKLLQKIVTHAYVEEFRDREIYEYTADDFPNAVTRANLVFKSFTLLLQNQKASKRIFCRNESLDLVALLCSLAASHAEPGPWTSETTVVAANSIINALAKFYSCRNSQELLLLANEHGFTNPEDSWHTKSIFRKILNLNQPRLRKENWNKNPFAKAAFCWCLGNVEHPYLSFYLDHVLTPVLLFVDDFVSEHKLTGIKYLNYIIDNVSKEELRWYNRDAVIFDALKHQLFTQEESVLETTLSSLLSILSILEKPPSKLENISYNRYDEIFTSVLYNAQIENQLSFRRVYTSYIPKFIHLMGMTVVRHTKQFLQLVESYLEIYDGPHEVARLNVLASLKSFIKVSWPRIQHHNDKLVKILLRLVYDVAVEDVYVIPNDVKQKVISEVVEILGILRMLNKERVENLLHAVSGKLNIPAFQEAVESVLNICI</sequence>
<dbReference type="AlphaFoldDB" id="A0AA36BBD2"/>
<evidence type="ECO:0000313" key="2">
    <source>
        <dbReference type="EMBL" id="CAI9731335.1"/>
    </source>
</evidence>
<reference evidence="2" key="1">
    <citation type="submission" date="2023-08" db="EMBL/GenBank/DDBJ databases">
        <authorList>
            <person name="Alioto T."/>
            <person name="Alioto T."/>
            <person name="Gomez Garrido J."/>
        </authorList>
    </citation>
    <scope>NUCLEOTIDE SEQUENCE</scope>
</reference>
<dbReference type="SUPFAM" id="SSF48371">
    <property type="entry name" value="ARM repeat"/>
    <property type="match status" value="1"/>
</dbReference>
<name>A0AA36BBD2_OCTVU</name>
<dbReference type="GO" id="GO:0005634">
    <property type="term" value="C:nucleus"/>
    <property type="evidence" value="ECO:0007669"/>
    <property type="project" value="TreeGrafter"/>
</dbReference>
<evidence type="ECO:0000313" key="3">
    <source>
        <dbReference type="Proteomes" id="UP001162480"/>
    </source>
</evidence>
<dbReference type="PANTHER" id="PTHR32226">
    <property type="entry name" value="TELO2-INTERACTING PROTEIN 2"/>
    <property type="match status" value="1"/>
</dbReference>
<comment type="similarity">
    <text evidence="1">Belongs to the TTI2 family.</text>
</comment>
<evidence type="ECO:0000256" key="1">
    <source>
        <dbReference type="ARBA" id="ARBA00034736"/>
    </source>
</evidence>
<dbReference type="Pfam" id="PF10521">
    <property type="entry name" value="Tti2"/>
    <property type="match status" value="1"/>
</dbReference>
<proteinExistence type="inferred from homology"/>
<dbReference type="EMBL" id="OX597825">
    <property type="protein sequence ID" value="CAI9731335.1"/>
    <property type="molecule type" value="Genomic_DNA"/>
</dbReference>
<dbReference type="InterPro" id="IPR016024">
    <property type="entry name" value="ARM-type_fold"/>
</dbReference>
<dbReference type="GO" id="GO:0005829">
    <property type="term" value="C:cytosol"/>
    <property type="evidence" value="ECO:0007669"/>
    <property type="project" value="TreeGrafter"/>
</dbReference>
<protein>
    <submittedName>
        <fullName evidence="2">TELO2-interacting protein 2-like</fullName>
    </submittedName>
</protein>
<dbReference type="PANTHER" id="PTHR32226:SF2">
    <property type="entry name" value="TELO2-INTERACTING PROTEIN 2"/>
    <property type="match status" value="1"/>
</dbReference>
<organism evidence="2 3">
    <name type="scientific">Octopus vulgaris</name>
    <name type="common">Common octopus</name>
    <dbReference type="NCBI Taxonomy" id="6645"/>
    <lineage>
        <taxon>Eukaryota</taxon>
        <taxon>Metazoa</taxon>
        <taxon>Spiralia</taxon>
        <taxon>Lophotrochozoa</taxon>
        <taxon>Mollusca</taxon>
        <taxon>Cephalopoda</taxon>
        <taxon>Coleoidea</taxon>
        <taxon>Octopodiformes</taxon>
        <taxon>Octopoda</taxon>
        <taxon>Incirrata</taxon>
        <taxon>Octopodidae</taxon>
        <taxon>Octopus</taxon>
    </lineage>
</organism>
<dbReference type="Proteomes" id="UP001162480">
    <property type="component" value="Chromosome 12"/>
</dbReference>